<keyword evidence="2" id="KW-1185">Reference proteome</keyword>
<dbReference type="Gene3D" id="3.10.20.30">
    <property type="match status" value="1"/>
</dbReference>
<proteinExistence type="predicted"/>
<evidence type="ECO:0000313" key="1">
    <source>
        <dbReference type="EMBL" id="CAJ1957388.1"/>
    </source>
</evidence>
<dbReference type="AlphaFoldDB" id="A0AAD2JJX4"/>
<organism evidence="1 2">
    <name type="scientific">Cylindrotheca closterium</name>
    <dbReference type="NCBI Taxonomy" id="2856"/>
    <lineage>
        <taxon>Eukaryota</taxon>
        <taxon>Sar</taxon>
        <taxon>Stramenopiles</taxon>
        <taxon>Ochrophyta</taxon>
        <taxon>Bacillariophyta</taxon>
        <taxon>Bacillariophyceae</taxon>
        <taxon>Bacillariophycidae</taxon>
        <taxon>Bacillariales</taxon>
        <taxon>Bacillariaceae</taxon>
        <taxon>Cylindrotheca</taxon>
    </lineage>
</organism>
<dbReference type="Proteomes" id="UP001295423">
    <property type="component" value="Unassembled WGS sequence"/>
</dbReference>
<gene>
    <name evidence="1" type="ORF">CYCCA115_LOCUS16692</name>
</gene>
<accession>A0AAD2JJX4</accession>
<name>A0AAD2JJX4_9STRA</name>
<dbReference type="EMBL" id="CAKOGP040001941">
    <property type="protein sequence ID" value="CAJ1957388.1"/>
    <property type="molecule type" value="Genomic_DNA"/>
</dbReference>
<comment type="caution">
    <text evidence="1">The sequence shown here is derived from an EMBL/GenBank/DDBJ whole genome shotgun (WGS) entry which is preliminary data.</text>
</comment>
<evidence type="ECO:0000313" key="2">
    <source>
        <dbReference type="Proteomes" id="UP001295423"/>
    </source>
</evidence>
<dbReference type="InterPro" id="IPR012675">
    <property type="entry name" value="Beta-grasp_dom_sf"/>
</dbReference>
<reference evidence="1" key="1">
    <citation type="submission" date="2023-08" db="EMBL/GenBank/DDBJ databases">
        <authorList>
            <person name="Audoor S."/>
            <person name="Bilcke G."/>
        </authorList>
    </citation>
    <scope>NUCLEOTIDE SEQUENCE</scope>
</reference>
<sequence length="166" mass="17927">MSFRLASNRLVGQSVSGMIGRTFTTLAASAPSVFDKLINLTIVDPSGARRKIPAMVGTSLYDACEVNEVELGPMTEAGAAEIVHSERWTEPVFGDGPTSGYDHVVLSGPGVDTAAPKTRSEERMIEDYWDFDEIFPESRLASMVKLTAGMDGMIVFVPPRVDDSNP</sequence>
<protein>
    <submittedName>
        <fullName evidence="1">Uncharacterized protein</fullName>
    </submittedName>
</protein>